<evidence type="ECO:0000313" key="2">
    <source>
        <dbReference type="EMBL" id="KAG6945936.1"/>
    </source>
</evidence>
<keyword evidence="1" id="KW-1133">Transmembrane helix</keyword>
<feature type="non-terminal residue" evidence="2">
    <location>
        <position position="96"/>
    </location>
</feature>
<gene>
    <name evidence="2" type="ORF">JG688_00016296</name>
</gene>
<feature type="non-terminal residue" evidence="2">
    <location>
        <position position="1"/>
    </location>
</feature>
<comment type="caution">
    <text evidence="2">The sequence shown here is derived from an EMBL/GenBank/DDBJ whole genome shotgun (WGS) entry which is preliminary data.</text>
</comment>
<dbReference type="AlphaFoldDB" id="A0A8J5IJ27"/>
<proteinExistence type="predicted"/>
<evidence type="ECO:0000256" key="1">
    <source>
        <dbReference type="SAM" id="Phobius"/>
    </source>
</evidence>
<accession>A0A8J5IJ27</accession>
<protein>
    <submittedName>
        <fullName evidence="2">Uncharacterized protein</fullName>
    </submittedName>
</protein>
<keyword evidence="1" id="KW-0472">Membrane</keyword>
<evidence type="ECO:0000313" key="3">
    <source>
        <dbReference type="Proteomes" id="UP000709295"/>
    </source>
</evidence>
<dbReference type="EMBL" id="JAENGY010001989">
    <property type="protein sequence ID" value="KAG6945936.1"/>
    <property type="molecule type" value="Genomic_DNA"/>
</dbReference>
<sequence length="96" mass="10693">GAHASVLTQLVENSWEDSERLLFILALFLHPVQVEPAKAMPSTEISSIDAACDFAVFYFKGFFLLPIVTLIGFVMILTSGVPVTYSLEEIRDHYQS</sequence>
<feature type="transmembrane region" description="Helical" evidence="1">
    <location>
        <begin position="63"/>
        <end position="87"/>
    </location>
</feature>
<name>A0A8J5IJ27_9STRA</name>
<reference evidence="2" key="1">
    <citation type="submission" date="2021-01" db="EMBL/GenBank/DDBJ databases">
        <title>Phytophthora aleatoria, a newly-described species from Pinus radiata is distinct from Phytophthora cactorum isolates based on comparative genomics.</title>
        <authorList>
            <person name="Mcdougal R."/>
            <person name="Panda P."/>
            <person name="Williams N."/>
            <person name="Studholme D.J."/>
        </authorList>
    </citation>
    <scope>NUCLEOTIDE SEQUENCE</scope>
    <source>
        <strain evidence="2">NZFS 4037</strain>
    </source>
</reference>
<keyword evidence="3" id="KW-1185">Reference proteome</keyword>
<keyword evidence="1" id="KW-0812">Transmembrane</keyword>
<organism evidence="2 3">
    <name type="scientific">Phytophthora aleatoria</name>
    <dbReference type="NCBI Taxonomy" id="2496075"/>
    <lineage>
        <taxon>Eukaryota</taxon>
        <taxon>Sar</taxon>
        <taxon>Stramenopiles</taxon>
        <taxon>Oomycota</taxon>
        <taxon>Peronosporomycetes</taxon>
        <taxon>Peronosporales</taxon>
        <taxon>Peronosporaceae</taxon>
        <taxon>Phytophthora</taxon>
    </lineage>
</organism>
<dbReference type="Proteomes" id="UP000709295">
    <property type="component" value="Unassembled WGS sequence"/>
</dbReference>